<evidence type="ECO:0000256" key="5">
    <source>
        <dbReference type="ARBA" id="ARBA00022833"/>
    </source>
</evidence>
<keyword evidence="6 9" id="KW-0482">Metalloprotease</keyword>
<proteinExistence type="predicted"/>
<dbReference type="PANTHER" id="PTHR22726">
    <property type="entry name" value="METALLOENDOPEPTIDASE OMA1"/>
    <property type="match status" value="1"/>
</dbReference>
<evidence type="ECO:0000313" key="9">
    <source>
        <dbReference type="EMBL" id="MFC6634645.1"/>
    </source>
</evidence>
<evidence type="ECO:0000313" key="10">
    <source>
        <dbReference type="Proteomes" id="UP001596425"/>
    </source>
</evidence>
<evidence type="ECO:0000256" key="1">
    <source>
        <dbReference type="ARBA" id="ARBA00001947"/>
    </source>
</evidence>
<evidence type="ECO:0000256" key="7">
    <source>
        <dbReference type="SAM" id="SignalP"/>
    </source>
</evidence>
<evidence type="ECO:0000256" key="6">
    <source>
        <dbReference type="ARBA" id="ARBA00023049"/>
    </source>
</evidence>
<dbReference type="Gene3D" id="3.30.2010.10">
    <property type="entry name" value="Metalloproteases ('zincins'), catalytic domain"/>
    <property type="match status" value="1"/>
</dbReference>
<protein>
    <submittedName>
        <fullName evidence="9">M48 family metalloprotease</fullName>
    </submittedName>
</protein>
<keyword evidence="3" id="KW-0479">Metal-binding</keyword>
<dbReference type="PANTHER" id="PTHR22726:SF24">
    <property type="entry name" value="M48 FAMILY METALLOPEPTIDASE"/>
    <property type="match status" value="1"/>
</dbReference>
<reference evidence="10" key="1">
    <citation type="journal article" date="2019" name="Int. J. Syst. Evol. Microbiol.">
        <title>The Global Catalogue of Microorganisms (GCM) 10K type strain sequencing project: providing services to taxonomists for standard genome sequencing and annotation.</title>
        <authorList>
            <consortium name="The Broad Institute Genomics Platform"/>
            <consortium name="The Broad Institute Genome Sequencing Center for Infectious Disease"/>
            <person name="Wu L."/>
            <person name="Ma J."/>
        </authorList>
    </citation>
    <scope>NUCLEOTIDE SEQUENCE [LARGE SCALE GENOMIC DNA]</scope>
    <source>
        <strain evidence="10">CGMCC 1.13718</strain>
    </source>
</reference>
<feature type="chain" id="PRO_5045653891" evidence="7">
    <location>
        <begin position="26"/>
        <end position="489"/>
    </location>
</feature>
<evidence type="ECO:0000256" key="4">
    <source>
        <dbReference type="ARBA" id="ARBA00022801"/>
    </source>
</evidence>
<keyword evidence="7" id="KW-0732">Signal</keyword>
<organism evidence="9 10">
    <name type="scientific">Microbulbifer taiwanensis</name>
    <dbReference type="NCBI Taxonomy" id="986746"/>
    <lineage>
        <taxon>Bacteria</taxon>
        <taxon>Pseudomonadati</taxon>
        <taxon>Pseudomonadota</taxon>
        <taxon>Gammaproteobacteria</taxon>
        <taxon>Cellvibrionales</taxon>
        <taxon>Microbulbiferaceae</taxon>
        <taxon>Microbulbifer</taxon>
    </lineage>
</organism>
<dbReference type="EMBL" id="JBHSVR010000001">
    <property type="protein sequence ID" value="MFC6634645.1"/>
    <property type="molecule type" value="Genomic_DNA"/>
</dbReference>
<evidence type="ECO:0000259" key="8">
    <source>
        <dbReference type="Pfam" id="PF01435"/>
    </source>
</evidence>
<dbReference type="InterPro" id="IPR051156">
    <property type="entry name" value="Mito/Outer_Membr_Metalloprot"/>
</dbReference>
<dbReference type="Pfam" id="PF01435">
    <property type="entry name" value="Peptidase_M48"/>
    <property type="match status" value="1"/>
</dbReference>
<dbReference type="GO" id="GO:0008237">
    <property type="term" value="F:metallopeptidase activity"/>
    <property type="evidence" value="ECO:0007669"/>
    <property type="project" value="UniProtKB-KW"/>
</dbReference>
<evidence type="ECO:0000256" key="2">
    <source>
        <dbReference type="ARBA" id="ARBA00022670"/>
    </source>
</evidence>
<dbReference type="InterPro" id="IPR001915">
    <property type="entry name" value="Peptidase_M48"/>
</dbReference>
<comment type="cofactor">
    <cofactor evidence="1">
        <name>Zn(2+)</name>
        <dbReference type="ChEBI" id="CHEBI:29105"/>
    </cofactor>
</comment>
<gene>
    <name evidence="9" type="ORF">ACFQBM_15260</name>
</gene>
<dbReference type="PROSITE" id="PS51257">
    <property type="entry name" value="PROKAR_LIPOPROTEIN"/>
    <property type="match status" value="1"/>
</dbReference>
<sequence>MHYFNKHLFKYLIITTLAAATAGCAFNPATNRPDLVLMSEEKEIEIGREMHQKLVESTPIYKDPVLTAYVDHVGQKVAAASDRPELKYHFTIIDSQDINAFALPGGYVYINRGLLTYLHSEAEMAAVLAHEVGHITARHAVRQKTAATGAGVASVLSVLVTGSGVVGDVANLWSTAAVKGYGRDMELEADRFGAQYMYNAGYDPQAMINVIGLLKDQETFARRRARVEGKKQQTYHGVFSSHPRNDIRLQEVVEAAGKLPEDRKITKIEYYREKTDGLVYGQNAQQSEKNRYNHKRLGFSLLFPEGWKVENQRSSIVGTAPDGKASFTIRVDQRKNNQPADMTLREFYDVRDLDQDEELNQYRLLGHTGKLPAAGDTDPDRVAVIYYGSRQYILEGKINDGDVSDAESLNEYDNLFLTSIRSFRPLRKTDIIKPDIKRVRYVLANEKTTFASLARHMEIGDYAEEQLRLLNGYFPRGEPKPGEWIKIVQ</sequence>
<dbReference type="RefSeq" id="WP_193191743.1">
    <property type="nucleotide sequence ID" value="NZ_JACZFR010000021.1"/>
</dbReference>
<dbReference type="Proteomes" id="UP001596425">
    <property type="component" value="Unassembled WGS sequence"/>
</dbReference>
<comment type="caution">
    <text evidence="9">The sequence shown here is derived from an EMBL/GenBank/DDBJ whole genome shotgun (WGS) entry which is preliminary data.</text>
</comment>
<name>A0ABW1YT88_9GAMM</name>
<feature type="signal peptide" evidence="7">
    <location>
        <begin position="1"/>
        <end position="25"/>
    </location>
</feature>
<keyword evidence="5" id="KW-0862">Zinc</keyword>
<evidence type="ECO:0000256" key="3">
    <source>
        <dbReference type="ARBA" id="ARBA00022723"/>
    </source>
</evidence>
<feature type="domain" description="Peptidase M48" evidence="8">
    <location>
        <begin position="67"/>
        <end position="254"/>
    </location>
</feature>
<accession>A0ABW1YT88</accession>
<keyword evidence="4" id="KW-0378">Hydrolase</keyword>
<keyword evidence="2" id="KW-0645">Protease</keyword>
<keyword evidence="10" id="KW-1185">Reference proteome</keyword>
<dbReference type="CDD" id="cd07333">
    <property type="entry name" value="M48C_bepA_like"/>
    <property type="match status" value="1"/>
</dbReference>